<accession>A0A5E4UYI0</accession>
<evidence type="ECO:0000256" key="2">
    <source>
        <dbReference type="SAM" id="MobiDB-lite"/>
    </source>
</evidence>
<keyword evidence="1" id="KW-0233">DNA recombination</keyword>
<dbReference type="GO" id="GO:0015074">
    <property type="term" value="P:DNA integration"/>
    <property type="evidence" value="ECO:0007669"/>
    <property type="project" value="InterPro"/>
</dbReference>
<dbReference type="Proteomes" id="UP000343317">
    <property type="component" value="Unassembled WGS sequence"/>
</dbReference>
<name>A0A5E4UYI0_9BURK</name>
<sequence>MQWGFSSVFGRLGYAEPDGTEIHVTSHQFRHYLNTLAQAGGLSQLEIAKWSGRRDVSQNAAYDHTSAEDMLQRFRATVGDPQKMFGPLATAPMRALIARDEFAILSVPTAHTTDVGYCIHDYTMSPCTLHRDCFHCSELVCVKGDAVRTELLRQRLHEARTLRDKALVDSSGGSLGADRWLVHHMSTVERMEQLCAILSDPNTPNGALVQLSPPKEPVNEDESRQISAQKMKLASSRRVGGK</sequence>
<dbReference type="SUPFAM" id="SSF56349">
    <property type="entry name" value="DNA breaking-rejoining enzymes"/>
    <property type="match status" value="1"/>
</dbReference>
<evidence type="ECO:0000313" key="4">
    <source>
        <dbReference type="Proteomes" id="UP000343317"/>
    </source>
</evidence>
<dbReference type="EMBL" id="CABPSM010000005">
    <property type="protein sequence ID" value="VVE05048.1"/>
    <property type="molecule type" value="Genomic_DNA"/>
</dbReference>
<reference evidence="3 4" key="1">
    <citation type="submission" date="2019-08" db="EMBL/GenBank/DDBJ databases">
        <authorList>
            <person name="Peeters C."/>
        </authorList>
    </citation>
    <scope>NUCLEOTIDE SEQUENCE [LARGE SCALE GENOMIC DNA]</scope>
    <source>
        <strain evidence="3 4">LMG 31112</strain>
    </source>
</reference>
<proteinExistence type="predicted"/>
<evidence type="ECO:0000256" key="1">
    <source>
        <dbReference type="ARBA" id="ARBA00023172"/>
    </source>
</evidence>
<feature type="region of interest" description="Disordered" evidence="2">
    <location>
        <begin position="206"/>
        <end position="242"/>
    </location>
</feature>
<organism evidence="3 4">
    <name type="scientific">Pandoraea horticolens</name>
    <dbReference type="NCBI Taxonomy" id="2508298"/>
    <lineage>
        <taxon>Bacteria</taxon>
        <taxon>Pseudomonadati</taxon>
        <taxon>Pseudomonadota</taxon>
        <taxon>Betaproteobacteria</taxon>
        <taxon>Burkholderiales</taxon>
        <taxon>Burkholderiaceae</taxon>
        <taxon>Pandoraea</taxon>
    </lineage>
</organism>
<dbReference type="GO" id="GO:0006310">
    <property type="term" value="P:DNA recombination"/>
    <property type="evidence" value="ECO:0007669"/>
    <property type="project" value="UniProtKB-KW"/>
</dbReference>
<dbReference type="InterPro" id="IPR011010">
    <property type="entry name" value="DNA_brk_join_enz"/>
</dbReference>
<dbReference type="AlphaFoldDB" id="A0A5E4UYI0"/>
<protein>
    <submittedName>
        <fullName evidence="3">Integrase</fullName>
    </submittedName>
</protein>
<dbReference type="GO" id="GO:0003677">
    <property type="term" value="F:DNA binding"/>
    <property type="evidence" value="ECO:0007669"/>
    <property type="project" value="InterPro"/>
</dbReference>
<dbReference type="InterPro" id="IPR013762">
    <property type="entry name" value="Integrase-like_cat_sf"/>
</dbReference>
<gene>
    <name evidence="3" type="ORF">PHO31112_02338</name>
</gene>
<keyword evidence="4" id="KW-1185">Reference proteome</keyword>
<evidence type="ECO:0000313" key="3">
    <source>
        <dbReference type="EMBL" id="VVE05048.1"/>
    </source>
</evidence>
<dbReference type="Gene3D" id="1.10.443.10">
    <property type="entry name" value="Intergrase catalytic core"/>
    <property type="match status" value="1"/>
</dbReference>